<dbReference type="PANTHER" id="PTHR10760">
    <property type="entry name" value="TORSIN"/>
    <property type="match status" value="1"/>
</dbReference>
<dbReference type="GO" id="GO:0005524">
    <property type="term" value="F:ATP binding"/>
    <property type="evidence" value="ECO:0007669"/>
    <property type="project" value="InterPro"/>
</dbReference>
<comment type="similarity">
    <text evidence="1">Belongs to the ClpA/ClpB family. Torsin subfamily.</text>
</comment>
<dbReference type="InterPro" id="IPR027417">
    <property type="entry name" value="P-loop_NTPase"/>
</dbReference>
<proteinExistence type="inferred from homology"/>
<protein>
    <recommendedName>
        <fullName evidence="2">AAA+ ATPase domain-containing protein</fullName>
    </recommendedName>
</protein>
<dbReference type="SMART" id="SM00382">
    <property type="entry name" value="AAA"/>
    <property type="match status" value="1"/>
</dbReference>
<dbReference type="PRINTS" id="PR00300">
    <property type="entry name" value="CLPPROTEASEA"/>
</dbReference>
<dbReference type="InterPro" id="IPR010448">
    <property type="entry name" value="Torsin"/>
</dbReference>
<gene>
    <name evidence="3" type="ORF">HAKA00212_LOCUS21245</name>
</gene>
<dbReference type="EMBL" id="HBIU01047489">
    <property type="protein sequence ID" value="CAE0642388.1"/>
    <property type="molecule type" value="Transcribed_RNA"/>
</dbReference>
<accession>A0A7S4DD61</accession>
<dbReference type="GO" id="GO:0005737">
    <property type="term" value="C:cytoplasm"/>
    <property type="evidence" value="ECO:0007669"/>
    <property type="project" value="UniProtKB-ARBA"/>
</dbReference>
<dbReference type="Gene3D" id="3.40.50.300">
    <property type="entry name" value="P-loop containing nucleotide triphosphate hydrolases"/>
    <property type="match status" value="1"/>
</dbReference>
<dbReference type="InterPro" id="IPR003593">
    <property type="entry name" value="AAA+_ATPase"/>
</dbReference>
<reference evidence="3" key="1">
    <citation type="submission" date="2021-01" db="EMBL/GenBank/DDBJ databases">
        <authorList>
            <person name="Corre E."/>
            <person name="Pelletier E."/>
            <person name="Niang G."/>
            <person name="Scheremetjew M."/>
            <person name="Finn R."/>
            <person name="Kale V."/>
            <person name="Holt S."/>
            <person name="Cochrane G."/>
            <person name="Meng A."/>
            <person name="Brown T."/>
            <person name="Cohen L."/>
        </authorList>
    </citation>
    <scope>NUCLEOTIDE SEQUENCE</scope>
    <source>
        <strain evidence="3">CCMP3107</strain>
    </source>
</reference>
<evidence type="ECO:0000313" key="3">
    <source>
        <dbReference type="EMBL" id="CAE0642388.1"/>
    </source>
</evidence>
<sequence length="438" mass="48177">MEELSWQAAMVTIGGFFAEKGAAAVRAAAGALDGAADALQLGEQCSYVEDTVAAIRKYYPKRIKGQQQAFDAIVKAFQYWEMGRAGAGGSKTPLVLAITGPTGVGKTETAHVLGEALLARRSARGGGGGGAPQGLLVFRGEDFSDAAAMPISRYHTEIKSRLVAHLRHCGGNAVVLFDEVQKVVPGTLDVLMEAMTEHPQLTFFSNGKAVTVDCSKVIFLLVSDIGWERMVSRQLLYRTRSEVPAEELRREAKSALDAQWAHLRFGKVIDEVVPYLPMEAPQLREVLRLKLANLHRQFQGQFWLRLCVTPETEEHLVSHRFIEYKKYKTAASAEKGIEKEFAEYGARNIENAGPLKAFKGALFRGAQPWQPDKVLVVGYTAQKDEAFFAWCNVNQANQQQGFIPECPAPQYLSIMLNSKKKCSVVWRGNLDDADDGAP</sequence>
<dbReference type="InterPro" id="IPR001270">
    <property type="entry name" value="ClpA/B"/>
</dbReference>
<evidence type="ECO:0000259" key="2">
    <source>
        <dbReference type="SMART" id="SM00382"/>
    </source>
</evidence>
<feature type="domain" description="AAA+ ATPase" evidence="2">
    <location>
        <begin position="92"/>
        <end position="266"/>
    </location>
</feature>
<dbReference type="SUPFAM" id="SSF52540">
    <property type="entry name" value="P-loop containing nucleoside triphosphate hydrolases"/>
    <property type="match status" value="1"/>
</dbReference>
<dbReference type="GO" id="GO:0016887">
    <property type="term" value="F:ATP hydrolysis activity"/>
    <property type="evidence" value="ECO:0007669"/>
    <property type="project" value="InterPro"/>
</dbReference>
<name>A0A7S4DD61_HETAK</name>
<dbReference type="AlphaFoldDB" id="A0A7S4DD61"/>
<organism evidence="3">
    <name type="scientific">Heterosigma akashiwo</name>
    <name type="common">Chromophytic alga</name>
    <name type="synonym">Heterosigma carterae</name>
    <dbReference type="NCBI Taxonomy" id="2829"/>
    <lineage>
        <taxon>Eukaryota</taxon>
        <taxon>Sar</taxon>
        <taxon>Stramenopiles</taxon>
        <taxon>Ochrophyta</taxon>
        <taxon>Raphidophyceae</taxon>
        <taxon>Chattonellales</taxon>
        <taxon>Chattonellaceae</taxon>
        <taxon>Heterosigma</taxon>
    </lineage>
</organism>
<evidence type="ECO:0000256" key="1">
    <source>
        <dbReference type="ARBA" id="ARBA00006235"/>
    </source>
</evidence>
<dbReference type="PANTHER" id="PTHR10760:SF2">
    <property type="entry name" value="LD13476P-RELATED"/>
    <property type="match status" value="1"/>
</dbReference>